<dbReference type="EMBL" id="AJWN02000092">
    <property type="protein sequence ID" value="OEE58600.1"/>
    <property type="molecule type" value="Genomic_DNA"/>
</dbReference>
<organism evidence="2 3">
    <name type="scientific">Enterovibrio norvegicus FF-454</name>
    <dbReference type="NCBI Taxonomy" id="1185651"/>
    <lineage>
        <taxon>Bacteria</taxon>
        <taxon>Pseudomonadati</taxon>
        <taxon>Pseudomonadota</taxon>
        <taxon>Gammaproteobacteria</taxon>
        <taxon>Vibrionales</taxon>
        <taxon>Vibrionaceae</taxon>
        <taxon>Enterovibrio</taxon>
    </lineage>
</organism>
<evidence type="ECO:0000313" key="3">
    <source>
        <dbReference type="Proteomes" id="UP000095039"/>
    </source>
</evidence>
<dbReference type="Pfam" id="PF11220">
    <property type="entry name" value="DUF3015"/>
    <property type="match status" value="1"/>
</dbReference>
<evidence type="ECO:0000313" key="2">
    <source>
        <dbReference type="EMBL" id="OEE58600.1"/>
    </source>
</evidence>
<reference evidence="2 3" key="1">
    <citation type="journal article" date="2012" name="Science">
        <title>Ecological populations of bacteria act as socially cohesive units of antibiotic production and resistance.</title>
        <authorList>
            <person name="Cordero O.X."/>
            <person name="Wildschutte H."/>
            <person name="Kirkup B."/>
            <person name="Proehl S."/>
            <person name="Ngo L."/>
            <person name="Hussain F."/>
            <person name="Le Roux F."/>
            <person name="Mincer T."/>
            <person name="Polz M.F."/>
        </authorList>
    </citation>
    <scope>NUCLEOTIDE SEQUENCE [LARGE SCALE GENOMIC DNA]</scope>
    <source>
        <strain evidence="2 3">FF-454</strain>
    </source>
</reference>
<keyword evidence="1" id="KW-0732">Signal</keyword>
<dbReference type="RefSeq" id="WP_016959850.1">
    <property type="nucleotide sequence ID" value="NZ_AJWN02000092.1"/>
</dbReference>
<feature type="signal peptide" evidence="1">
    <location>
        <begin position="1"/>
        <end position="20"/>
    </location>
</feature>
<feature type="chain" id="PRO_5009172203" evidence="1">
    <location>
        <begin position="21"/>
        <end position="147"/>
    </location>
</feature>
<dbReference type="AlphaFoldDB" id="A0A1E5BZF6"/>
<name>A0A1E5BZF6_9GAMM</name>
<comment type="caution">
    <text evidence="2">The sequence shown here is derived from an EMBL/GenBank/DDBJ whole genome shotgun (WGS) entry which is preliminary data.</text>
</comment>
<gene>
    <name evidence="2" type="ORF">A1OK_15145</name>
</gene>
<evidence type="ECO:0000256" key="1">
    <source>
        <dbReference type="SAM" id="SignalP"/>
    </source>
</evidence>
<keyword evidence="3" id="KW-1185">Reference proteome</keyword>
<sequence>MKKIALLAVAAAFMSGNVAAEDKEGINPWTQCGIGAMIFNDIPAAAGISNVIWDLGTTAVSSNISSQGTCEGSEVKAAMFIQNNFDQMMEDTSKGSGEHINAMLEILEVEAANQEGVITSVRANVAGQLAVDEVTPQSYYNAVVASL</sequence>
<proteinExistence type="predicted"/>
<dbReference type="InterPro" id="IPR021383">
    <property type="entry name" value="DUF3015"/>
</dbReference>
<protein>
    <submittedName>
        <fullName evidence="2">DUF3015 domain-containing protein</fullName>
    </submittedName>
</protein>
<accession>A0A1E5BZF6</accession>
<dbReference type="Proteomes" id="UP000095039">
    <property type="component" value="Unassembled WGS sequence"/>
</dbReference>